<name>A0A0F8YH70_9ZZZZ</name>
<gene>
    <name evidence="1" type="ORF">LCGC14_3093930</name>
</gene>
<organism evidence="1">
    <name type="scientific">marine sediment metagenome</name>
    <dbReference type="NCBI Taxonomy" id="412755"/>
    <lineage>
        <taxon>unclassified sequences</taxon>
        <taxon>metagenomes</taxon>
        <taxon>ecological metagenomes</taxon>
    </lineage>
</organism>
<evidence type="ECO:0000313" key="1">
    <source>
        <dbReference type="EMBL" id="KKK53524.1"/>
    </source>
</evidence>
<reference evidence="1" key="1">
    <citation type="journal article" date="2015" name="Nature">
        <title>Complex archaea that bridge the gap between prokaryotes and eukaryotes.</title>
        <authorList>
            <person name="Spang A."/>
            <person name="Saw J.H."/>
            <person name="Jorgensen S.L."/>
            <person name="Zaremba-Niedzwiedzka K."/>
            <person name="Martijn J."/>
            <person name="Lind A.E."/>
            <person name="van Eijk R."/>
            <person name="Schleper C."/>
            <person name="Guy L."/>
            <person name="Ettema T.J."/>
        </authorList>
    </citation>
    <scope>NUCLEOTIDE SEQUENCE</scope>
</reference>
<dbReference type="EMBL" id="LAZR01066460">
    <property type="protein sequence ID" value="KKK53524.1"/>
    <property type="molecule type" value="Genomic_DNA"/>
</dbReference>
<proteinExistence type="predicted"/>
<comment type="caution">
    <text evidence="1">The sequence shown here is derived from an EMBL/GenBank/DDBJ whole genome shotgun (WGS) entry which is preliminary data.</text>
</comment>
<accession>A0A0F8YH70</accession>
<sequence length="100" mass="10581">MSTRRYASRISSHQFAAGDLTFNVASSEPIEVCGIHLTNPTGGAIIFSINDSDGTLKLTVNVATLGHEWIEVPALWDNGLQIVSDTAAVSAVVFHNSPGN</sequence>
<protein>
    <submittedName>
        <fullName evidence="1">Uncharacterized protein</fullName>
    </submittedName>
</protein>
<dbReference type="AlphaFoldDB" id="A0A0F8YH70"/>